<proteinExistence type="predicted"/>
<protein>
    <submittedName>
        <fullName evidence="20">Uncharacterized protein</fullName>
    </submittedName>
</protein>
<dbReference type="InterPro" id="IPR003100">
    <property type="entry name" value="PAZ_dom"/>
</dbReference>
<gene>
    <name evidence="20" type="ORF">GH714_037736</name>
</gene>
<keyword evidence="14" id="KW-0943">RNA-mediated gene silencing</keyword>
<dbReference type="GO" id="GO:0004386">
    <property type="term" value="F:helicase activity"/>
    <property type="evidence" value="ECO:0007669"/>
    <property type="project" value="UniProtKB-KW"/>
</dbReference>
<dbReference type="SMART" id="SM00949">
    <property type="entry name" value="PAZ"/>
    <property type="match status" value="1"/>
</dbReference>
<evidence type="ECO:0000256" key="1">
    <source>
        <dbReference type="ARBA" id="ARBA00001936"/>
    </source>
</evidence>
<keyword evidence="10" id="KW-0347">Helicase</keyword>
<keyword evidence="9" id="KW-0378">Hydrolase</keyword>
<comment type="cofactor">
    <cofactor evidence="2">
        <name>Mg(2+)</name>
        <dbReference type="ChEBI" id="CHEBI:18420"/>
    </cofactor>
</comment>
<dbReference type="SUPFAM" id="SSF69065">
    <property type="entry name" value="RNase III domain-like"/>
    <property type="match status" value="2"/>
</dbReference>
<keyword evidence="15" id="KW-0464">Manganese</keyword>
<feature type="domain" description="Helicase ATP-binding" evidence="19">
    <location>
        <begin position="106"/>
        <end position="187"/>
    </location>
</feature>
<keyword evidence="6" id="KW-0677">Repeat</keyword>
<dbReference type="InterPro" id="IPR036085">
    <property type="entry name" value="PAZ_dom_sf"/>
</dbReference>
<dbReference type="InterPro" id="IPR027417">
    <property type="entry name" value="P-loop_NTPase"/>
</dbReference>
<dbReference type="FunFam" id="1.10.1520.10:FF:000004">
    <property type="entry name" value="Endoribonuclease dicer-like 1"/>
    <property type="match status" value="1"/>
</dbReference>
<evidence type="ECO:0000256" key="16">
    <source>
        <dbReference type="ARBA" id="ARBA00023242"/>
    </source>
</evidence>
<comment type="subcellular location">
    <subcellularLocation>
        <location evidence="3">Nucleus</location>
    </subcellularLocation>
</comment>
<dbReference type="InterPro" id="IPR000999">
    <property type="entry name" value="RNase_III_dom"/>
</dbReference>
<dbReference type="Pfam" id="PF00270">
    <property type="entry name" value="DEAD"/>
    <property type="match status" value="1"/>
</dbReference>
<evidence type="ECO:0000313" key="20">
    <source>
        <dbReference type="EMBL" id="KAF2285070.1"/>
    </source>
</evidence>
<keyword evidence="4" id="KW-0540">Nuclease</keyword>
<evidence type="ECO:0000256" key="6">
    <source>
        <dbReference type="ARBA" id="ARBA00022737"/>
    </source>
</evidence>
<keyword evidence="8" id="KW-0255">Endonuclease</keyword>
<dbReference type="GO" id="GO:0010267">
    <property type="term" value="P:ta-siRNA processing"/>
    <property type="evidence" value="ECO:0007669"/>
    <property type="project" value="UniProtKB-ARBA"/>
</dbReference>
<keyword evidence="11" id="KW-0067">ATP-binding</keyword>
<dbReference type="Gene3D" id="2.170.260.10">
    <property type="entry name" value="paz domain"/>
    <property type="match status" value="1"/>
</dbReference>
<dbReference type="Proteomes" id="UP000467840">
    <property type="component" value="Chromosome 12"/>
</dbReference>
<evidence type="ECO:0000313" key="21">
    <source>
        <dbReference type="Proteomes" id="UP000467840"/>
    </source>
</evidence>
<dbReference type="Gene3D" id="1.10.1520.10">
    <property type="entry name" value="Ribonuclease III domain"/>
    <property type="match status" value="2"/>
</dbReference>
<name>A0A6A6K8B5_HEVBR</name>
<dbReference type="PROSITE" id="PS00517">
    <property type="entry name" value="RNASE_3_1"/>
    <property type="match status" value="1"/>
</dbReference>
<dbReference type="GO" id="GO:0005524">
    <property type="term" value="F:ATP binding"/>
    <property type="evidence" value="ECO:0007669"/>
    <property type="project" value="UniProtKB-KW"/>
</dbReference>
<dbReference type="Pfam" id="PF00636">
    <property type="entry name" value="Ribonuclease_3"/>
    <property type="match status" value="2"/>
</dbReference>
<dbReference type="PROSITE" id="PS50821">
    <property type="entry name" value="PAZ"/>
    <property type="match status" value="1"/>
</dbReference>
<comment type="cofactor">
    <cofactor evidence="1">
        <name>Mn(2+)</name>
        <dbReference type="ChEBI" id="CHEBI:29035"/>
    </cofactor>
</comment>
<evidence type="ECO:0000256" key="5">
    <source>
        <dbReference type="ARBA" id="ARBA00022723"/>
    </source>
</evidence>
<keyword evidence="5" id="KW-0479">Metal-binding</keyword>
<evidence type="ECO:0000256" key="4">
    <source>
        <dbReference type="ARBA" id="ARBA00022722"/>
    </source>
</evidence>
<dbReference type="PROSITE" id="PS50142">
    <property type="entry name" value="RNASE_3_2"/>
    <property type="match status" value="2"/>
</dbReference>
<evidence type="ECO:0000256" key="7">
    <source>
        <dbReference type="ARBA" id="ARBA00022741"/>
    </source>
</evidence>
<evidence type="ECO:0000256" key="3">
    <source>
        <dbReference type="ARBA" id="ARBA00004123"/>
    </source>
</evidence>
<feature type="domain" description="PAZ" evidence="18">
    <location>
        <begin position="656"/>
        <end position="774"/>
    </location>
</feature>
<reference evidence="20 21" key="1">
    <citation type="journal article" date="2020" name="Mol. Plant">
        <title>The Chromosome-Based Rubber Tree Genome Provides New Insights into Spurge Genome Evolution and Rubber Biosynthesis.</title>
        <authorList>
            <person name="Liu J."/>
            <person name="Shi C."/>
            <person name="Shi C.C."/>
            <person name="Li W."/>
            <person name="Zhang Q.J."/>
            <person name="Zhang Y."/>
            <person name="Li K."/>
            <person name="Lu H.F."/>
            <person name="Shi C."/>
            <person name="Zhu S.T."/>
            <person name="Xiao Z.Y."/>
            <person name="Nan H."/>
            <person name="Yue Y."/>
            <person name="Zhu X.G."/>
            <person name="Wu Y."/>
            <person name="Hong X.N."/>
            <person name="Fan G.Y."/>
            <person name="Tong Y."/>
            <person name="Zhang D."/>
            <person name="Mao C.L."/>
            <person name="Liu Y.L."/>
            <person name="Hao S.J."/>
            <person name="Liu W.Q."/>
            <person name="Lv M.Q."/>
            <person name="Zhang H.B."/>
            <person name="Liu Y."/>
            <person name="Hu-Tang G.R."/>
            <person name="Wang J.P."/>
            <person name="Wang J.H."/>
            <person name="Sun Y.H."/>
            <person name="Ni S.B."/>
            <person name="Chen W.B."/>
            <person name="Zhang X.C."/>
            <person name="Jiao Y.N."/>
            <person name="Eichler E.E."/>
            <person name="Li G.H."/>
            <person name="Liu X."/>
            <person name="Gao L.Z."/>
        </authorList>
    </citation>
    <scope>NUCLEOTIDE SEQUENCE [LARGE SCALE GENOMIC DNA]</scope>
    <source>
        <strain evidence="21">cv. GT1</strain>
        <tissue evidence="20">Leaf</tissue>
    </source>
</reference>
<comment type="caution">
    <text evidence="20">The sequence shown here is derived from an EMBL/GenBank/DDBJ whole genome shotgun (WGS) entry which is preliminary data.</text>
</comment>
<dbReference type="AlphaFoldDB" id="A0A6A6K8B5"/>
<keyword evidence="21" id="KW-1185">Reference proteome</keyword>
<evidence type="ECO:0000259" key="17">
    <source>
        <dbReference type="PROSITE" id="PS50142"/>
    </source>
</evidence>
<dbReference type="InterPro" id="IPR011545">
    <property type="entry name" value="DEAD/DEAH_box_helicase_dom"/>
</dbReference>
<dbReference type="SMART" id="SM00535">
    <property type="entry name" value="RIBOc"/>
    <property type="match status" value="2"/>
</dbReference>
<evidence type="ECO:0000256" key="14">
    <source>
        <dbReference type="ARBA" id="ARBA00023158"/>
    </source>
</evidence>
<dbReference type="PANTHER" id="PTHR14950:SF46">
    <property type="entry name" value="ENDORIBONUCLEASE DICER HOMOLOG 3"/>
    <property type="match status" value="1"/>
</dbReference>
<dbReference type="GO" id="GO:0005634">
    <property type="term" value="C:nucleus"/>
    <property type="evidence" value="ECO:0007669"/>
    <property type="project" value="UniProtKB-SubCell"/>
</dbReference>
<dbReference type="SUPFAM" id="SSF52540">
    <property type="entry name" value="P-loop containing nucleoside triphosphate hydrolases"/>
    <property type="match status" value="2"/>
</dbReference>
<evidence type="ECO:0000256" key="13">
    <source>
        <dbReference type="ARBA" id="ARBA00022884"/>
    </source>
</evidence>
<dbReference type="GO" id="GO:0046872">
    <property type="term" value="F:metal ion binding"/>
    <property type="evidence" value="ECO:0007669"/>
    <property type="project" value="UniProtKB-KW"/>
</dbReference>
<sequence>MADLNPLKRSFSDMSNSLESLDFGLNGLEHRDSAIQEPASVVNPNNSSDDLGLNCLEDAAIQEPVSLINSKDFNPRSYQLKVFEVAMKRNTIAVLETGAGKTMIAVLVMTPQILLDALRKAFLNLDMVSLMIIDECHRATGNHPYTKIMKEFYHKLSNKPKIFGMTASPVVRKGVSSTMDCEDQISELESILDSQVYTIEDRTEMDIHVPSARETCRFYDKAQCYSSELKSKIEASWSKFDASMLSLQGSIQSGYKDIDDKIRTLRQRLSNDHAKILNCLEDLGLICAYEAVKVCLQSAPNSTEDCVIYREISLQHRYFLEEVLSLIGESLPHCDNFLLDLDFDFLKAVVFGYISPKLYELLQLFLSFGGARQILCLIFVDRIVTAKVIERFVKKVAVLAHFTVSYVTGTNTSVDAVTPKTQRGNAGIISFWKVCCYVQSRGRARQNDSEYIIMLERGNVKQRDQLFDFIRSEWLMTNTTINRDPDVQSLKTCAAEETKAYIVNATGASVTADSSVNLIYRYCEKLPGDSIATEMYSGFILLIESKLDDDVGNVELDLYLVRKIVRASVSSCGQVHLDAEQMMKAKCFHELFFNALFGKLFTGSKSSKTRELLLQKEKSLFWIPSNMYLLLPLETFSASNDESWKINWSGVDSCTYVVEFLKNSFLGAEQCNGESRRKNISVIEVVSDMSAESPFEQNAGDAPSNYSSFTEYFNKKYGIVLMHPGQPLLLLKQSHKPHNLLPNPNDEVTSKDGMAVVKQRQFVHMPPELLVSIDIPVQTLKSFYLLPSLMYRLESLMLASQLRQEIDCRIPDCYIPSSLMLEAITTLRCSETFSMERLELLGDSVLKYAISSDLFLRYPTKHEGQLSARRIQAVCNSALHKLGISLKLQGYIRDSAFNPRCWVAPGQRPAYYIPCKCGVDTLEVPLDAKFQTEDPKIKIAICCSMGHRWICSKTISDCVEAILGAYYVSGGLIAAVHVMKWLGMDIEYDPSLVDEAISSASLRSYMPKENEVTSLESKLGYTFSVKFLIQEAMTHASMQEQGVGYCYQRLEFLGDSLLDLLITWHLYQSHTNIDPGELTDLRSACVSNENFAQIVVRRELCKHLQHCSTLLLSQITEYLESFCESDEATKLSTVPKGPKVST</sequence>
<dbReference type="CDD" id="cd00593">
    <property type="entry name" value="RIBOc"/>
    <property type="match status" value="2"/>
</dbReference>
<dbReference type="PANTHER" id="PTHR14950">
    <property type="entry name" value="DICER-RELATED"/>
    <property type="match status" value="1"/>
</dbReference>
<evidence type="ECO:0000259" key="19">
    <source>
        <dbReference type="PROSITE" id="PS51192"/>
    </source>
</evidence>
<dbReference type="GO" id="GO:0004525">
    <property type="term" value="F:ribonuclease III activity"/>
    <property type="evidence" value="ECO:0007669"/>
    <property type="project" value="InterPro"/>
</dbReference>
<dbReference type="EMBL" id="JAAGAX010000018">
    <property type="protein sequence ID" value="KAF2285070.1"/>
    <property type="molecule type" value="Genomic_DNA"/>
</dbReference>
<organism evidence="20 21">
    <name type="scientific">Hevea brasiliensis</name>
    <name type="common">Para rubber tree</name>
    <name type="synonym">Siphonia brasiliensis</name>
    <dbReference type="NCBI Taxonomy" id="3981"/>
    <lineage>
        <taxon>Eukaryota</taxon>
        <taxon>Viridiplantae</taxon>
        <taxon>Streptophyta</taxon>
        <taxon>Embryophyta</taxon>
        <taxon>Tracheophyta</taxon>
        <taxon>Spermatophyta</taxon>
        <taxon>Magnoliopsida</taxon>
        <taxon>eudicotyledons</taxon>
        <taxon>Gunneridae</taxon>
        <taxon>Pentapetalae</taxon>
        <taxon>rosids</taxon>
        <taxon>fabids</taxon>
        <taxon>Malpighiales</taxon>
        <taxon>Euphorbiaceae</taxon>
        <taxon>Crotonoideae</taxon>
        <taxon>Micrandreae</taxon>
        <taxon>Hevea</taxon>
    </lineage>
</organism>
<dbReference type="PROSITE" id="PS51192">
    <property type="entry name" value="HELICASE_ATP_BIND_1"/>
    <property type="match status" value="1"/>
</dbReference>
<dbReference type="FunFam" id="1.10.1520.10:FF:000008">
    <property type="entry name" value="Dicer-like 104"/>
    <property type="match status" value="1"/>
</dbReference>
<evidence type="ECO:0000256" key="15">
    <source>
        <dbReference type="ARBA" id="ARBA00023211"/>
    </source>
</evidence>
<keyword evidence="13" id="KW-0694">RNA-binding</keyword>
<evidence type="ECO:0000256" key="10">
    <source>
        <dbReference type="ARBA" id="ARBA00022806"/>
    </source>
</evidence>
<evidence type="ECO:0000256" key="9">
    <source>
        <dbReference type="ARBA" id="ARBA00022801"/>
    </source>
</evidence>
<keyword evidence="7" id="KW-0547">Nucleotide-binding</keyword>
<evidence type="ECO:0000259" key="18">
    <source>
        <dbReference type="PROSITE" id="PS50821"/>
    </source>
</evidence>
<dbReference type="GO" id="GO:0003723">
    <property type="term" value="F:RNA binding"/>
    <property type="evidence" value="ECO:0007669"/>
    <property type="project" value="UniProtKB-KW"/>
</dbReference>
<dbReference type="Gene3D" id="3.40.50.300">
    <property type="entry name" value="P-loop containing nucleotide triphosphate hydrolases"/>
    <property type="match status" value="2"/>
</dbReference>
<evidence type="ECO:0000256" key="8">
    <source>
        <dbReference type="ARBA" id="ARBA00022759"/>
    </source>
</evidence>
<dbReference type="Pfam" id="PF02170">
    <property type="entry name" value="PAZ"/>
    <property type="match status" value="1"/>
</dbReference>
<dbReference type="InterPro" id="IPR036389">
    <property type="entry name" value="RNase_III_sf"/>
</dbReference>
<keyword evidence="16" id="KW-0539">Nucleus</keyword>
<keyword evidence="12" id="KW-0460">Magnesium</keyword>
<evidence type="ECO:0000256" key="2">
    <source>
        <dbReference type="ARBA" id="ARBA00001946"/>
    </source>
</evidence>
<accession>A0A6A6K8B5</accession>
<dbReference type="GO" id="GO:0005737">
    <property type="term" value="C:cytoplasm"/>
    <property type="evidence" value="ECO:0007669"/>
    <property type="project" value="TreeGrafter"/>
</dbReference>
<evidence type="ECO:0000256" key="12">
    <source>
        <dbReference type="ARBA" id="ARBA00022842"/>
    </source>
</evidence>
<feature type="domain" description="RNase III" evidence="17">
    <location>
        <begin position="799"/>
        <end position="971"/>
    </location>
</feature>
<dbReference type="InterPro" id="IPR014001">
    <property type="entry name" value="Helicase_ATP-bd"/>
</dbReference>
<dbReference type="SUPFAM" id="SSF101690">
    <property type="entry name" value="PAZ domain"/>
    <property type="match status" value="1"/>
</dbReference>
<evidence type="ECO:0000256" key="11">
    <source>
        <dbReference type="ARBA" id="ARBA00022840"/>
    </source>
</evidence>
<feature type="domain" description="RNase III" evidence="17">
    <location>
        <begin position="1012"/>
        <end position="1128"/>
    </location>
</feature>